<protein>
    <submittedName>
        <fullName evidence="1">AlNc14C127G6835 protein</fullName>
    </submittedName>
    <submittedName>
        <fullName evidence="2">AlNc14C230G9288 protein</fullName>
    </submittedName>
</protein>
<accession>F0WJW9</accession>
<reference evidence="1" key="2">
    <citation type="submission" date="2011-02" db="EMBL/GenBank/DDBJ databases">
        <authorList>
            <person name="MacLean D."/>
        </authorList>
    </citation>
    <scope>NUCLEOTIDE SEQUENCE</scope>
</reference>
<reference evidence="1" key="1">
    <citation type="journal article" date="2011" name="PLoS Biol.">
        <title>Gene gain and loss during evolution of obligate parasitism in the white rust pathogen of Arabidopsis thaliana.</title>
        <authorList>
            <person name="Kemen E."/>
            <person name="Gardiner A."/>
            <person name="Schultz-Larsen T."/>
            <person name="Kemen A.C."/>
            <person name="Balmuth A.L."/>
            <person name="Robert-Seilaniantz A."/>
            <person name="Bailey K."/>
            <person name="Holub E."/>
            <person name="Studholme D.J."/>
            <person name="Maclean D."/>
            <person name="Jones J.D."/>
        </authorList>
    </citation>
    <scope>NUCLEOTIDE SEQUENCE</scope>
</reference>
<dbReference type="HOGENOM" id="CLU_2488064_0_0_1"/>
<organism evidence="1">
    <name type="scientific">Albugo laibachii Nc14</name>
    <dbReference type="NCBI Taxonomy" id="890382"/>
    <lineage>
        <taxon>Eukaryota</taxon>
        <taxon>Sar</taxon>
        <taxon>Stramenopiles</taxon>
        <taxon>Oomycota</taxon>
        <taxon>Peronosporomycetes</taxon>
        <taxon>Albuginales</taxon>
        <taxon>Albuginaceae</taxon>
        <taxon>Albugo</taxon>
    </lineage>
</organism>
<evidence type="ECO:0000313" key="2">
    <source>
        <dbReference type="EMBL" id="CCA24268.1"/>
    </source>
</evidence>
<dbReference type="EMBL" id="FR824275">
    <property type="protein sequence ID" value="CCA24268.1"/>
    <property type="molecule type" value="Genomic_DNA"/>
</dbReference>
<dbReference type="EMBL" id="FR824172">
    <property type="protein sequence ID" value="CCA21571.1"/>
    <property type="molecule type" value="Genomic_DNA"/>
</dbReference>
<evidence type="ECO:0000313" key="1">
    <source>
        <dbReference type="EMBL" id="CCA21571.1"/>
    </source>
</evidence>
<sequence>MEGNRLGGKKHARPLSGIQYSRPKRYWYMTTPSDIDNSFTGVPRYQTGIQLLPTFTTDFIAIVLSHVIDAKSLRLQSHKNFDDHAGE</sequence>
<name>F0WJW9_9STRA</name>
<gene>
    <name evidence="1" type="primary">AlNc14C127G6835</name>
    <name evidence="2" type="synonym">AlNc14C230G9288</name>
    <name evidence="1" type="ORF">ALNC14_077140</name>
    <name evidence="2" type="ORF">ALNC14_104120</name>
</gene>
<dbReference type="AlphaFoldDB" id="F0WJW9"/>
<proteinExistence type="predicted"/>